<gene>
    <name evidence="3" type="ORF">ASPBRDRAFT_607126</name>
</gene>
<feature type="region of interest" description="Disordered" evidence="1">
    <location>
        <begin position="48"/>
        <end position="92"/>
    </location>
</feature>
<dbReference type="Proteomes" id="UP000184499">
    <property type="component" value="Unassembled WGS sequence"/>
</dbReference>
<evidence type="ECO:0000256" key="2">
    <source>
        <dbReference type="SAM" id="Phobius"/>
    </source>
</evidence>
<sequence length="123" mass="13300">MDNRQRRNFREPRDDLQGGSGARETEVPHSSTSLCQHVLVVIRKAGADGIGQGATPPRRAASRLGPGVAESLRHLPPAGRHQTSQHPESASNTCFLPSSRTINLIQLPFVLILWALVSSGIFS</sequence>
<keyword evidence="2" id="KW-1133">Transmembrane helix</keyword>
<keyword evidence="2" id="KW-0812">Transmembrane</keyword>
<accession>A0A1L9UHT9</accession>
<dbReference type="AlphaFoldDB" id="A0A1L9UHT9"/>
<keyword evidence="4" id="KW-1185">Reference proteome</keyword>
<keyword evidence="2" id="KW-0472">Membrane</keyword>
<name>A0A1L9UHT9_ASPBC</name>
<feature type="region of interest" description="Disordered" evidence="1">
    <location>
        <begin position="1"/>
        <end position="32"/>
    </location>
</feature>
<dbReference type="GeneID" id="93580750"/>
<proteinExistence type="predicted"/>
<evidence type="ECO:0000256" key="1">
    <source>
        <dbReference type="SAM" id="MobiDB-lite"/>
    </source>
</evidence>
<reference evidence="4" key="1">
    <citation type="journal article" date="2017" name="Genome Biol.">
        <title>Comparative genomics reveals high biological diversity and specific adaptations in the industrially and medically important fungal genus Aspergillus.</title>
        <authorList>
            <person name="de Vries R.P."/>
            <person name="Riley R."/>
            <person name="Wiebenga A."/>
            <person name="Aguilar-Osorio G."/>
            <person name="Amillis S."/>
            <person name="Uchima C.A."/>
            <person name="Anderluh G."/>
            <person name="Asadollahi M."/>
            <person name="Askin M."/>
            <person name="Barry K."/>
            <person name="Battaglia E."/>
            <person name="Bayram O."/>
            <person name="Benocci T."/>
            <person name="Braus-Stromeyer S.A."/>
            <person name="Caldana C."/>
            <person name="Canovas D."/>
            <person name="Cerqueira G.C."/>
            <person name="Chen F."/>
            <person name="Chen W."/>
            <person name="Choi C."/>
            <person name="Clum A."/>
            <person name="Dos Santos R.A."/>
            <person name="Damasio A.R."/>
            <person name="Diallinas G."/>
            <person name="Emri T."/>
            <person name="Fekete E."/>
            <person name="Flipphi M."/>
            <person name="Freyberg S."/>
            <person name="Gallo A."/>
            <person name="Gournas C."/>
            <person name="Habgood R."/>
            <person name="Hainaut M."/>
            <person name="Harispe M.L."/>
            <person name="Henrissat B."/>
            <person name="Hilden K.S."/>
            <person name="Hope R."/>
            <person name="Hossain A."/>
            <person name="Karabika E."/>
            <person name="Karaffa L."/>
            <person name="Karanyi Z."/>
            <person name="Krasevec N."/>
            <person name="Kuo A."/>
            <person name="Kusch H."/>
            <person name="LaButti K."/>
            <person name="Lagendijk E.L."/>
            <person name="Lapidus A."/>
            <person name="Levasseur A."/>
            <person name="Lindquist E."/>
            <person name="Lipzen A."/>
            <person name="Logrieco A.F."/>
            <person name="MacCabe A."/>
            <person name="Maekelae M.R."/>
            <person name="Malavazi I."/>
            <person name="Melin P."/>
            <person name="Meyer V."/>
            <person name="Mielnichuk N."/>
            <person name="Miskei M."/>
            <person name="Molnar A.P."/>
            <person name="Mule G."/>
            <person name="Ngan C.Y."/>
            <person name="Orejas M."/>
            <person name="Orosz E."/>
            <person name="Ouedraogo J.P."/>
            <person name="Overkamp K.M."/>
            <person name="Park H.-S."/>
            <person name="Perrone G."/>
            <person name="Piumi F."/>
            <person name="Punt P.J."/>
            <person name="Ram A.F."/>
            <person name="Ramon A."/>
            <person name="Rauscher S."/>
            <person name="Record E."/>
            <person name="Riano-Pachon D.M."/>
            <person name="Robert V."/>
            <person name="Roehrig J."/>
            <person name="Ruller R."/>
            <person name="Salamov A."/>
            <person name="Salih N.S."/>
            <person name="Samson R.A."/>
            <person name="Sandor E."/>
            <person name="Sanguinetti M."/>
            <person name="Schuetze T."/>
            <person name="Sepcic K."/>
            <person name="Shelest E."/>
            <person name="Sherlock G."/>
            <person name="Sophianopoulou V."/>
            <person name="Squina F.M."/>
            <person name="Sun H."/>
            <person name="Susca A."/>
            <person name="Todd R.B."/>
            <person name="Tsang A."/>
            <person name="Unkles S.E."/>
            <person name="van de Wiele N."/>
            <person name="van Rossen-Uffink D."/>
            <person name="Oliveira J.V."/>
            <person name="Vesth T.C."/>
            <person name="Visser J."/>
            <person name="Yu J.-H."/>
            <person name="Zhou M."/>
            <person name="Andersen M.R."/>
            <person name="Archer D.B."/>
            <person name="Baker S.E."/>
            <person name="Benoit I."/>
            <person name="Brakhage A.A."/>
            <person name="Braus G.H."/>
            <person name="Fischer R."/>
            <person name="Frisvad J.C."/>
            <person name="Goldman G.H."/>
            <person name="Houbraken J."/>
            <person name="Oakley B."/>
            <person name="Pocsi I."/>
            <person name="Scazzocchio C."/>
            <person name="Seiboth B."/>
            <person name="vanKuyk P.A."/>
            <person name="Wortman J."/>
            <person name="Dyer P.S."/>
            <person name="Grigoriev I.V."/>
        </authorList>
    </citation>
    <scope>NUCLEOTIDE SEQUENCE [LARGE SCALE GENOMIC DNA]</scope>
    <source>
        <strain evidence="4">CBS 101740 / IMI 381727 / IBT 21946</strain>
    </source>
</reference>
<evidence type="ECO:0000313" key="3">
    <source>
        <dbReference type="EMBL" id="OJJ71266.1"/>
    </source>
</evidence>
<dbReference type="VEuPathDB" id="FungiDB:ASPBRDRAFT_607126"/>
<protein>
    <submittedName>
        <fullName evidence="3">Uncharacterized protein</fullName>
    </submittedName>
</protein>
<feature type="compositionally biased region" description="Basic and acidic residues" evidence="1">
    <location>
        <begin position="1"/>
        <end position="16"/>
    </location>
</feature>
<dbReference type="RefSeq" id="XP_067478514.1">
    <property type="nucleotide sequence ID" value="XM_067628262.1"/>
</dbReference>
<feature type="transmembrane region" description="Helical" evidence="2">
    <location>
        <begin position="104"/>
        <end position="122"/>
    </location>
</feature>
<feature type="compositionally biased region" description="Polar residues" evidence="1">
    <location>
        <begin position="81"/>
        <end position="92"/>
    </location>
</feature>
<organism evidence="3 4">
    <name type="scientific">Aspergillus brasiliensis (strain CBS 101740 / IMI 381727 / IBT 21946)</name>
    <dbReference type="NCBI Taxonomy" id="767769"/>
    <lineage>
        <taxon>Eukaryota</taxon>
        <taxon>Fungi</taxon>
        <taxon>Dikarya</taxon>
        <taxon>Ascomycota</taxon>
        <taxon>Pezizomycotina</taxon>
        <taxon>Eurotiomycetes</taxon>
        <taxon>Eurotiomycetidae</taxon>
        <taxon>Eurotiales</taxon>
        <taxon>Aspergillaceae</taxon>
        <taxon>Aspergillus</taxon>
        <taxon>Aspergillus subgen. Circumdati</taxon>
    </lineage>
</organism>
<evidence type="ECO:0000313" key="4">
    <source>
        <dbReference type="Proteomes" id="UP000184499"/>
    </source>
</evidence>
<dbReference type="EMBL" id="KV878685">
    <property type="protein sequence ID" value="OJJ71266.1"/>
    <property type="molecule type" value="Genomic_DNA"/>
</dbReference>